<comment type="caution">
    <text evidence="2">The sequence shown here is derived from an EMBL/GenBank/DDBJ whole genome shotgun (WGS) entry which is preliminary data.</text>
</comment>
<protein>
    <recommendedName>
        <fullName evidence="1">Cyclic di-GMP receptor atypical PilZ domain-containing protein</fullName>
    </recommendedName>
</protein>
<name>A0ABX1I6M2_9GAMM</name>
<dbReference type="EMBL" id="JAAXKX010000009">
    <property type="protein sequence ID" value="NKN33217.1"/>
    <property type="molecule type" value="Genomic_DNA"/>
</dbReference>
<evidence type="ECO:0000313" key="2">
    <source>
        <dbReference type="EMBL" id="NKN33217.1"/>
    </source>
</evidence>
<dbReference type="InterPro" id="IPR031800">
    <property type="entry name" value="PilZ_atypical"/>
</dbReference>
<organism evidence="2 3">
    <name type="scientific">Marichromatium bheemlicum</name>
    <dbReference type="NCBI Taxonomy" id="365339"/>
    <lineage>
        <taxon>Bacteria</taxon>
        <taxon>Pseudomonadati</taxon>
        <taxon>Pseudomonadota</taxon>
        <taxon>Gammaproteobacteria</taxon>
        <taxon>Chromatiales</taxon>
        <taxon>Chromatiaceae</taxon>
        <taxon>Marichromatium</taxon>
    </lineage>
</organism>
<dbReference type="Pfam" id="PF16823">
    <property type="entry name" value="tPilZ"/>
    <property type="match status" value="1"/>
</dbReference>
<accession>A0ABX1I6M2</accession>
<proteinExistence type="predicted"/>
<evidence type="ECO:0000313" key="3">
    <source>
        <dbReference type="Proteomes" id="UP000740754"/>
    </source>
</evidence>
<sequence length="178" mass="19338">MHDRHVAADAVIPAAWRAVLGNGLAVTLTLALAPSRRAVTLPEAGVRLLDAVAVLEDGGRAGRDESPPLELQRLEAKLDLLMQLLSTWMQEQVPAPVTATLSAEGVVVPSALLASGEDRLEFYPSTAFAQPLVLELDTRCTFEAMVGARWRCHDAGLGEALGRWVFRMHRRAVARARR</sequence>
<keyword evidence="3" id="KW-1185">Reference proteome</keyword>
<feature type="domain" description="Cyclic di-GMP receptor atypical PilZ" evidence="1">
    <location>
        <begin position="50"/>
        <end position="178"/>
    </location>
</feature>
<dbReference type="Proteomes" id="UP000740754">
    <property type="component" value="Unassembled WGS sequence"/>
</dbReference>
<reference evidence="2 3" key="1">
    <citation type="submission" date="2020-04" db="EMBL/GenBank/DDBJ databases">
        <title>Draft Whole-Genome sequence of Marichromatium bheemlicum DSM 18632, type strain.</title>
        <authorList>
            <person name="Kyndt J.A."/>
            <person name="Meyer T.E."/>
        </authorList>
    </citation>
    <scope>NUCLEOTIDE SEQUENCE [LARGE SCALE GENOMIC DNA]</scope>
    <source>
        <strain evidence="2 3">DSM 18632</strain>
    </source>
</reference>
<gene>
    <name evidence="2" type="ORF">HF203_08275</name>
</gene>
<dbReference type="RefSeq" id="WP_168668560.1">
    <property type="nucleotide sequence ID" value="NZ_JAAXKX010000009.1"/>
</dbReference>
<evidence type="ECO:0000259" key="1">
    <source>
        <dbReference type="Pfam" id="PF16823"/>
    </source>
</evidence>